<evidence type="ECO:0000313" key="1">
    <source>
        <dbReference type="EMBL" id="PES90698.1"/>
    </source>
</evidence>
<protein>
    <submittedName>
        <fullName evidence="1">Uncharacterized protein</fullName>
    </submittedName>
</protein>
<reference evidence="1 2" key="1">
    <citation type="submission" date="2017-09" db="EMBL/GenBank/DDBJ databases">
        <title>Large-scale bioinformatics analysis of Bacillus genomes uncovers conserved roles of natural products in bacterial physiology.</title>
        <authorList>
            <consortium name="Agbiome Team Llc"/>
            <person name="Bleich R.M."/>
            <person name="Grubbs K.J."/>
            <person name="Santa Maria K.C."/>
            <person name="Allen S.E."/>
            <person name="Farag S."/>
            <person name="Shank E.A."/>
            <person name="Bowers A."/>
        </authorList>
    </citation>
    <scope>NUCLEOTIDE SEQUENCE [LARGE SCALE GENOMIC DNA]</scope>
    <source>
        <strain evidence="1 2">AFS002368</strain>
    </source>
</reference>
<proteinExistence type="predicted"/>
<comment type="caution">
    <text evidence="1">The sequence shown here is derived from an EMBL/GenBank/DDBJ whole genome shotgun (WGS) entry which is preliminary data.</text>
</comment>
<sequence length="69" mass="8306">MVEVLAMFHMLGFRFTPRIKTFRKNKIYTFENCLKLIVTTAFTIRDLNPRDYAHAGRTQKRDSRLCYLF</sequence>
<dbReference type="AlphaFoldDB" id="A0A2B2FQH5"/>
<dbReference type="Proteomes" id="UP000220900">
    <property type="component" value="Unassembled WGS sequence"/>
</dbReference>
<evidence type="ECO:0000313" key="2">
    <source>
        <dbReference type="Proteomes" id="UP000220900"/>
    </source>
</evidence>
<organism evidence="1 2">
    <name type="scientific">Bacillus cereus</name>
    <dbReference type="NCBI Taxonomy" id="1396"/>
    <lineage>
        <taxon>Bacteria</taxon>
        <taxon>Bacillati</taxon>
        <taxon>Bacillota</taxon>
        <taxon>Bacilli</taxon>
        <taxon>Bacillales</taxon>
        <taxon>Bacillaceae</taxon>
        <taxon>Bacillus</taxon>
        <taxon>Bacillus cereus group</taxon>
    </lineage>
</organism>
<accession>A0A2B2FQH5</accession>
<gene>
    <name evidence="1" type="ORF">CN491_23935</name>
</gene>
<name>A0A2B2FQH5_BACCE</name>
<dbReference type="EMBL" id="NTZF01000033">
    <property type="protein sequence ID" value="PES90698.1"/>
    <property type="molecule type" value="Genomic_DNA"/>
</dbReference>